<sequence length="462" mass="49359">MTHTKLIISLAIAVVLVAAGIAYSILQPGPPVAVIEVRPGTIRASVADRARTSVSGIARLTMPVDGRILPITIEPGTAVKQGEVLARLDTTELEAQAAAARAEVAAIEAQLNLLADNALEKTVLAEAKQWIAAMAKVEESAAALIEANAANAAFTDWWKEAEEKLKQQGAVAEEKYRRAKADSSQAEVDLAVARLNKQIVEVFQKISDLGPDYVRRYLARKTLEARVFEQQQAAAEARLKIAAYRLERALIRAPRDGLVLSRLVESERVLPAGTELLTLGDPARLQVSLDLLSDDAGQVRVGDGAEITGAVLGDLALKGRVSRVDPQGFTKVSSLGVDQQRVTVMIDFSEGELQRLQDSGRTLGVAYRVQARIFTDQAENALSIPRLALLRAGDGGWQVYRAIAGKAELVSVVLGIGNDRQVQVTDGLSAGDLVLVAPPKTLKDGDKVSPSQPTPSTRQASV</sequence>
<dbReference type="Gene3D" id="2.40.50.100">
    <property type="match status" value="1"/>
</dbReference>
<reference evidence="4 5" key="1">
    <citation type="journal article" date="2023" name="Microorganisms">
        <title>Thiorhodovibrio frisius and Trv. litoralis spp. nov., Two Novel Members from a Clade of Fastidious Purple Sulfur Bacteria That Exhibit Unique Red-Shifted Light-Harvesting Capabilities.</title>
        <authorList>
            <person name="Methner A."/>
            <person name="Kuzyk S.B."/>
            <person name="Petersen J."/>
            <person name="Bauer S."/>
            <person name="Brinkmann H."/>
            <person name="Sichau K."/>
            <person name="Wanner G."/>
            <person name="Wolf J."/>
            <person name="Neumann-Schaal M."/>
            <person name="Henke P."/>
            <person name="Tank M."/>
            <person name="Sproer C."/>
            <person name="Bunk B."/>
            <person name="Overmann J."/>
        </authorList>
    </citation>
    <scope>NUCLEOTIDE SEQUENCE [LARGE SCALE GENOMIC DNA]</scope>
    <source>
        <strain evidence="4 5">DSM 6702</strain>
    </source>
</reference>
<feature type="domain" description="YknX-like C-terminal permuted SH3-like" evidence="3">
    <location>
        <begin position="382"/>
        <end position="448"/>
    </location>
</feature>
<feature type="region of interest" description="Disordered" evidence="2">
    <location>
        <begin position="440"/>
        <end position="462"/>
    </location>
</feature>
<proteinExistence type="predicted"/>
<evidence type="ECO:0000259" key="3">
    <source>
        <dbReference type="Pfam" id="PF25989"/>
    </source>
</evidence>
<protein>
    <submittedName>
        <fullName evidence="4">Multidrug resistance protein MdtN</fullName>
    </submittedName>
</protein>
<dbReference type="PANTHER" id="PTHR30469:SF15">
    <property type="entry name" value="HLYD FAMILY OF SECRETION PROTEINS"/>
    <property type="match status" value="1"/>
</dbReference>
<gene>
    <name evidence="4" type="primary">mdtN</name>
    <name evidence="4" type="ORF">Thiowin_02912</name>
</gene>
<dbReference type="RefSeq" id="WP_328983672.1">
    <property type="nucleotide sequence ID" value="NZ_CP121472.1"/>
</dbReference>
<evidence type="ECO:0000313" key="4">
    <source>
        <dbReference type="EMBL" id="WPL17870.1"/>
    </source>
</evidence>
<dbReference type="EMBL" id="CP121472">
    <property type="protein sequence ID" value="WPL17870.1"/>
    <property type="molecule type" value="Genomic_DNA"/>
</dbReference>
<dbReference type="Proteomes" id="UP001432180">
    <property type="component" value="Chromosome"/>
</dbReference>
<evidence type="ECO:0000313" key="5">
    <source>
        <dbReference type="Proteomes" id="UP001432180"/>
    </source>
</evidence>
<feature type="coiled-coil region" evidence="1">
    <location>
        <begin position="90"/>
        <end position="117"/>
    </location>
</feature>
<evidence type="ECO:0000256" key="2">
    <source>
        <dbReference type="SAM" id="MobiDB-lite"/>
    </source>
</evidence>
<dbReference type="Gene3D" id="2.40.30.170">
    <property type="match status" value="1"/>
</dbReference>
<evidence type="ECO:0000256" key="1">
    <source>
        <dbReference type="SAM" id="Coils"/>
    </source>
</evidence>
<dbReference type="Pfam" id="PF25989">
    <property type="entry name" value="YknX_C"/>
    <property type="match status" value="1"/>
</dbReference>
<dbReference type="Gene3D" id="2.40.420.20">
    <property type="match status" value="1"/>
</dbReference>
<dbReference type="SUPFAM" id="SSF111369">
    <property type="entry name" value="HlyD-like secretion proteins"/>
    <property type="match status" value="1"/>
</dbReference>
<dbReference type="PANTHER" id="PTHR30469">
    <property type="entry name" value="MULTIDRUG RESISTANCE PROTEIN MDTA"/>
    <property type="match status" value="1"/>
</dbReference>
<keyword evidence="5" id="KW-1185">Reference proteome</keyword>
<accession>A0ABZ0SA16</accession>
<dbReference type="InterPro" id="IPR058637">
    <property type="entry name" value="YknX-like_C"/>
</dbReference>
<keyword evidence="1" id="KW-0175">Coiled coil</keyword>
<organism evidence="4 5">
    <name type="scientific">Thiorhodovibrio winogradskyi</name>
    <dbReference type="NCBI Taxonomy" id="77007"/>
    <lineage>
        <taxon>Bacteria</taxon>
        <taxon>Pseudomonadati</taxon>
        <taxon>Pseudomonadota</taxon>
        <taxon>Gammaproteobacteria</taxon>
        <taxon>Chromatiales</taxon>
        <taxon>Chromatiaceae</taxon>
        <taxon>Thiorhodovibrio</taxon>
    </lineage>
</organism>
<name>A0ABZ0SA16_9GAMM</name>
<feature type="compositionally biased region" description="Polar residues" evidence="2">
    <location>
        <begin position="449"/>
        <end position="462"/>
    </location>
</feature>